<keyword evidence="3" id="KW-1185">Reference proteome</keyword>
<name>A0ABS0T1G5_9CAUL</name>
<accession>A0ABS0T1G5</accession>
<keyword evidence="1" id="KW-0732">Signal</keyword>
<organism evidence="2 3">
    <name type="scientific">Caulobacter hibisci</name>
    <dbReference type="NCBI Taxonomy" id="2035993"/>
    <lineage>
        <taxon>Bacteria</taxon>
        <taxon>Pseudomonadati</taxon>
        <taxon>Pseudomonadota</taxon>
        <taxon>Alphaproteobacteria</taxon>
        <taxon>Caulobacterales</taxon>
        <taxon>Caulobacteraceae</taxon>
        <taxon>Caulobacter</taxon>
    </lineage>
</organism>
<reference evidence="2 3" key="1">
    <citation type="submission" date="2020-11" db="EMBL/GenBank/DDBJ databases">
        <title>genome sequence of strain KACC 18849.</title>
        <authorList>
            <person name="Gao J."/>
            <person name="Zhang X."/>
        </authorList>
    </citation>
    <scope>NUCLEOTIDE SEQUENCE [LARGE SCALE GENOMIC DNA]</scope>
    <source>
        <strain evidence="2 3">KACC 18849</strain>
    </source>
</reference>
<dbReference type="RefSeq" id="WP_198576683.1">
    <property type="nucleotide sequence ID" value="NZ_JADWOX010000009.1"/>
</dbReference>
<feature type="chain" id="PRO_5045289105" description="Lipoprotein" evidence="1">
    <location>
        <begin position="21"/>
        <end position="136"/>
    </location>
</feature>
<evidence type="ECO:0008006" key="4">
    <source>
        <dbReference type="Google" id="ProtNLM"/>
    </source>
</evidence>
<feature type="signal peptide" evidence="1">
    <location>
        <begin position="1"/>
        <end position="20"/>
    </location>
</feature>
<evidence type="ECO:0000313" key="3">
    <source>
        <dbReference type="Proteomes" id="UP000639859"/>
    </source>
</evidence>
<sequence>MRSVIIVGAWVLAAATAGCAAKPKPAIATASCPPLTAAQWQPPALKAHHDLFDAALRHRFGDIGTHGLFEHTEEARGTVVTVRRIGPARFEMPAPGQGGELEIVLERCTAKVLKVRKLADLEAEPKPIAPDQDPAD</sequence>
<protein>
    <recommendedName>
        <fullName evidence="4">Lipoprotein</fullName>
    </recommendedName>
</protein>
<evidence type="ECO:0000313" key="2">
    <source>
        <dbReference type="EMBL" id="MBI1684763.1"/>
    </source>
</evidence>
<comment type="caution">
    <text evidence="2">The sequence shown here is derived from an EMBL/GenBank/DDBJ whole genome shotgun (WGS) entry which is preliminary data.</text>
</comment>
<dbReference type="Proteomes" id="UP000639859">
    <property type="component" value="Unassembled WGS sequence"/>
</dbReference>
<evidence type="ECO:0000256" key="1">
    <source>
        <dbReference type="SAM" id="SignalP"/>
    </source>
</evidence>
<proteinExistence type="predicted"/>
<dbReference type="PROSITE" id="PS51257">
    <property type="entry name" value="PROKAR_LIPOPROTEIN"/>
    <property type="match status" value="1"/>
</dbReference>
<gene>
    <name evidence="2" type="ORF">I4Q42_13905</name>
</gene>
<dbReference type="EMBL" id="JADWOX010000009">
    <property type="protein sequence ID" value="MBI1684763.1"/>
    <property type="molecule type" value="Genomic_DNA"/>
</dbReference>